<dbReference type="EMBL" id="JACHXU010000037">
    <property type="protein sequence ID" value="MBB3210438.1"/>
    <property type="molecule type" value="Genomic_DNA"/>
</dbReference>
<sequence length="213" mass="21590">MMKTFSKLLCGLAVFATTGYAYAQPPGGRGQGGGRGFDGGGSPVDRMMAMDANGDGQLTPNEVTDTRMKTMLNRADTNQDGIVTRAELTTMVEQFAGGGNRGRGGERNGAGGPPNGGQGGPPNGMMRGGAEGGPPPIGQIIPPFVAEELGLTSAQQAALAELQAEVDARLAAILTDEQQQKLQQGPGGQRGGPPGGGPQGFGERGKGRQGNGR</sequence>
<protein>
    <recommendedName>
        <fullName evidence="3">EF-hand domain-containing protein</fullName>
    </recommendedName>
</protein>
<keyword evidence="5" id="KW-1185">Reference proteome</keyword>
<feature type="compositionally biased region" description="Gly residues" evidence="1">
    <location>
        <begin position="27"/>
        <end position="42"/>
    </location>
</feature>
<evidence type="ECO:0000256" key="2">
    <source>
        <dbReference type="SAM" id="SignalP"/>
    </source>
</evidence>
<feature type="chain" id="PRO_5031030957" description="EF-hand domain-containing protein" evidence="2">
    <location>
        <begin position="24"/>
        <end position="213"/>
    </location>
</feature>
<feature type="compositionally biased region" description="Gly residues" evidence="1">
    <location>
        <begin position="96"/>
        <end position="132"/>
    </location>
</feature>
<evidence type="ECO:0000313" key="4">
    <source>
        <dbReference type="EMBL" id="MBB3210438.1"/>
    </source>
</evidence>
<evidence type="ECO:0000256" key="1">
    <source>
        <dbReference type="SAM" id="MobiDB-lite"/>
    </source>
</evidence>
<organism evidence="4 5">
    <name type="scientific">Aporhodopirellula rubra</name>
    <dbReference type="NCBI Taxonomy" id="980271"/>
    <lineage>
        <taxon>Bacteria</taxon>
        <taxon>Pseudomonadati</taxon>
        <taxon>Planctomycetota</taxon>
        <taxon>Planctomycetia</taxon>
        <taxon>Pirellulales</taxon>
        <taxon>Pirellulaceae</taxon>
        <taxon>Aporhodopirellula</taxon>
    </lineage>
</organism>
<keyword evidence="2" id="KW-0732">Signal</keyword>
<dbReference type="Gene3D" id="1.10.238.10">
    <property type="entry name" value="EF-hand"/>
    <property type="match status" value="1"/>
</dbReference>
<dbReference type="Proteomes" id="UP000536179">
    <property type="component" value="Unassembled WGS sequence"/>
</dbReference>
<dbReference type="PROSITE" id="PS00018">
    <property type="entry name" value="EF_HAND_1"/>
    <property type="match status" value="1"/>
</dbReference>
<feature type="domain" description="EF-hand" evidence="3">
    <location>
        <begin position="63"/>
        <end position="98"/>
    </location>
</feature>
<dbReference type="SUPFAM" id="SSF47473">
    <property type="entry name" value="EF-hand"/>
    <property type="match status" value="1"/>
</dbReference>
<accession>A0A7W5E5C6</accession>
<feature type="compositionally biased region" description="Gly residues" evidence="1">
    <location>
        <begin position="185"/>
        <end position="213"/>
    </location>
</feature>
<gene>
    <name evidence="4" type="ORF">FHS27_006285</name>
</gene>
<dbReference type="InterPro" id="IPR011992">
    <property type="entry name" value="EF-hand-dom_pair"/>
</dbReference>
<comment type="caution">
    <text evidence="4">The sequence shown here is derived from an EMBL/GenBank/DDBJ whole genome shotgun (WGS) entry which is preliminary data.</text>
</comment>
<name>A0A7W5E5C6_9BACT</name>
<proteinExistence type="predicted"/>
<dbReference type="InterPro" id="IPR018247">
    <property type="entry name" value="EF_Hand_1_Ca_BS"/>
</dbReference>
<dbReference type="PROSITE" id="PS50222">
    <property type="entry name" value="EF_HAND_2"/>
    <property type="match status" value="1"/>
</dbReference>
<reference evidence="4 5" key="1">
    <citation type="submission" date="2020-08" db="EMBL/GenBank/DDBJ databases">
        <title>Genomic Encyclopedia of Type Strains, Phase III (KMG-III): the genomes of soil and plant-associated and newly described type strains.</title>
        <authorList>
            <person name="Whitman W."/>
        </authorList>
    </citation>
    <scope>NUCLEOTIDE SEQUENCE [LARGE SCALE GENOMIC DNA]</scope>
    <source>
        <strain evidence="4 5">CECT 8075</strain>
    </source>
</reference>
<feature type="region of interest" description="Disordered" evidence="1">
    <location>
        <begin position="95"/>
        <end position="141"/>
    </location>
</feature>
<dbReference type="InterPro" id="IPR002048">
    <property type="entry name" value="EF_hand_dom"/>
</dbReference>
<evidence type="ECO:0000259" key="3">
    <source>
        <dbReference type="PROSITE" id="PS50222"/>
    </source>
</evidence>
<dbReference type="GO" id="GO:0005509">
    <property type="term" value="F:calcium ion binding"/>
    <property type="evidence" value="ECO:0007669"/>
    <property type="project" value="InterPro"/>
</dbReference>
<feature type="signal peptide" evidence="2">
    <location>
        <begin position="1"/>
        <end position="23"/>
    </location>
</feature>
<dbReference type="Pfam" id="PF13202">
    <property type="entry name" value="EF-hand_5"/>
    <property type="match status" value="2"/>
</dbReference>
<feature type="region of interest" description="Disordered" evidence="1">
    <location>
        <begin position="175"/>
        <end position="213"/>
    </location>
</feature>
<evidence type="ECO:0000313" key="5">
    <source>
        <dbReference type="Proteomes" id="UP000536179"/>
    </source>
</evidence>
<dbReference type="AlphaFoldDB" id="A0A7W5E5C6"/>
<feature type="region of interest" description="Disordered" evidence="1">
    <location>
        <begin position="24"/>
        <end position="44"/>
    </location>
</feature>